<comment type="caution">
    <text evidence="1">The sequence shown here is derived from an EMBL/GenBank/DDBJ whole genome shotgun (WGS) entry which is preliminary data.</text>
</comment>
<protein>
    <recommendedName>
        <fullName evidence="3">YqjK-like protein</fullName>
    </recommendedName>
</protein>
<accession>A0A4R2NA45</accession>
<evidence type="ECO:0008006" key="3">
    <source>
        <dbReference type="Google" id="ProtNLM"/>
    </source>
</evidence>
<gene>
    <name evidence="1" type="ORF">EV693_104101</name>
</gene>
<keyword evidence="2" id="KW-1185">Reference proteome</keyword>
<evidence type="ECO:0000313" key="2">
    <source>
        <dbReference type="Proteomes" id="UP000295537"/>
    </source>
</evidence>
<dbReference type="AlphaFoldDB" id="A0A4R2NA45"/>
<dbReference type="EMBL" id="SLXJ01000004">
    <property type="protein sequence ID" value="TCP17870.1"/>
    <property type="molecule type" value="Genomic_DNA"/>
</dbReference>
<dbReference type="RefSeq" id="WP_132501106.1">
    <property type="nucleotide sequence ID" value="NZ_LVXA01000001.1"/>
</dbReference>
<evidence type="ECO:0000313" key="1">
    <source>
        <dbReference type="EMBL" id="TCP17870.1"/>
    </source>
</evidence>
<dbReference type="Proteomes" id="UP000295537">
    <property type="component" value="Unassembled WGS sequence"/>
</dbReference>
<sequence length="90" mass="10035">MNHYEEETALLKMKGDALRTKLQAQTRSSKKEIYSPFTNGLNVLQTTLKAPIGRSLLVAVFTKLFLTPRRLALLGLGATALYLLNKNSNK</sequence>
<proteinExistence type="predicted"/>
<name>A0A4R2NA45_9PAST</name>
<dbReference type="OrthoDB" id="5690540at2"/>
<reference evidence="1 2" key="1">
    <citation type="submission" date="2019-03" db="EMBL/GenBank/DDBJ databases">
        <title>Genomic Encyclopedia of Type Strains, Phase IV (KMG-IV): sequencing the most valuable type-strain genomes for metagenomic binning, comparative biology and taxonomic classification.</title>
        <authorList>
            <person name="Goeker M."/>
        </authorList>
    </citation>
    <scope>NUCLEOTIDE SEQUENCE [LARGE SCALE GENOMIC DNA]</scope>
    <source>
        <strain evidence="1 2">DSM 16380</strain>
    </source>
</reference>
<organism evidence="1 2">
    <name type="scientific">Nicoletella semolina</name>
    <dbReference type="NCBI Taxonomy" id="271160"/>
    <lineage>
        <taxon>Bacteria</taxon>
        <taxon>Pseudomonadati</taxon>
        <taxon>Pseudomonadota</taxon>
        <taxon>Gammaproteobacteria</taxon>
        <taxon>Pasteurellales</taxon>
        <taxon>Pasteurellaceae</taxon>
        <taxon>Nicoletella</taxon>
    </lineage>
</organism>